<dbReference type="Proteomes" id="UP000823749">
    <property type="component" value="Unassembled WGS sequence"/>
</dbReference>
<dbReference type="AlphaFoldDB" id="A0AAV6HM72"/>
<evidence type="ECO:0000313" key="2">
    <source>
        <dbReference type="EMBL" id="KAG5512769.1"/>
    </source>
</evidence>
<evidence type="ECO:0000256" key="1">
    <source>
        <dbReference type="SAM" id="MobiDB-lite"/>
    </source>
</evidence>
<evidence type="ECO:0000313" key="3">
    <source>
        <dbReference type="Proteomes" id="UP000823749"/>
    </source>
</evidence>
<accession>A0AAV6HM72</accession>
<feature type="region of interest" description="Disordered" evidence="1">
    <location>
        <begin position="26"/>
        <end position="62"/>
    </location>
</feature>
<gene>
    <name evidence="2" type="ORF">RHGRI_038836</name>
</gene>
<dbReference type="PANTHER" id="PTHR47476:SF2">
    <property type="entry name" value="ARABINOSE 5-PHOSPHATE ISOMERASE-RELATED"/>
    <property type="match status" value="1"/>
</dbReference>
<dbReference type="EMBL" id="JACTNZ010000041">
    <property type="protein sequence ID" value="KAG5512769.1"/>
    <property type="molecule type" value="Genomic_DNA"/>
</dbReference>
<keyword evidence="3" id="KW-1185">Reference proteome</keyword>
<sequence length="113" mass="12851">MGSLPPPSRPLPPPNPLILRHRQARLRRPQDLPDPRLPRRLLHLPLSPRRPPPQRQASSQERLNSKELLRLVLCARAKGAYLMSVVLSEANGLVAVCDLNEYLSLERELCPFE</sequence>
<comment type="caution">
    <text evidence="2">The sequence shown here is derived from an EMBL/GenBank/DDBJ whole genome shotgun (WGS) entry which is preliminary data.</text>
</comment>
<name>A0AAV6HM72_9ERIC</name>
<reference evidence="2" key="1">
    <citation type="submission" date="2020-08" db="EMBL/GenBank/DDBJ databases">
        <title>Plant Genome Project.</title>
        <authorList>
            <person name="Zhang R.-G."/>
        </authorList>
    </citation>
    <scope>NUCLEOTIDE SEQUENCE</scope>
    <source>
        <strain evidence="2">WSP0</strain>
        <tissue evidence="2">Leaf</tissue>
    </source>
</reference>
<dbReference type="PANTHER" id="PTHR47476">
    <property type="match status" value="1"/>
</dbReference>
<organism evidence="2 3">
    <name type="scientific">Rhododendron griersonianum</name>
    <dbReference type="NCBI Taxonomy" id="479676"/>
    <lineage>
        <taxon>Eukaryota</taxon>
        <taxon>Viridiplantae</taxon>
        <taxon>Streptophyta</taxon>
        <taxon>Embryophyta</taxon>
        <taxon>Tracheophyta</taxon>
        <taxon>Spermatophyta</taxon>
        <taxon>Magnoliopsida</taxon>
        <taxon>eudicotyledons</taxon>
        <taxon>Gunneridae</taxon>
        <taxon>Pentapetalae</taxon>
        <taxon>asterids</taxon>
        <taxon>Ericales</taxon>
        <taxon>Ericaceae</taxon>
        <taxon>Ericoideae</taxon>
        <taxon>Rhodoreae</taxon>
        <taxon>Rhododendron</taxon>
    </lineage>
</organism>
<feature type="compositionally biased region" description="Basic and acidic residues" evidence="1">
    <location>
        <begin position="28"/>
        <end position="37"/>
    </location>
</feature>
<protein>
    <submittedName>
        <fullName evidence="2">Uncharacterized protein</fullName>
    </submittedName>
</protein>
<proteinExistence type="predicted"/>